<evidence type="ECO:0000256" key="2">
    <source>
        <dbReference type="ARBA" id="ARBA00022729"/>
    </source>
</evidence>
<proteinExistence type="predicted"/>
<feature type="region of interest" description="Disordered" evidence="5">
    <location>
        <begin position="940"/>
        <end position="963"/>
    </location>
</feature>
<dbReference type="InterPro" id="IPR036179">
    <property type="entry name" value="Ig-like_dom_sf"/>
</dbReference>
<keyword evidence="4" id="KW-1015">Disulfide bond</keyword>
<feature type="region of interest" description="Disordered" evidence="5">
    <location>
        <begin position="979"/>
        <end position="998"/>
    </location>
</feature>
<evidence type="ECO:0000313" key="8">
    <source>
        <dbReference type="Proteomes" id="UP000008854"/>
    </source>
</evidence>
<dbReference type="InParanoid" id="A0A5K4F4R1"/>
<sequence length="1260" mass="143501">MFIPLNFFKIFTSIYYLYHSILSSSYIIYIILYLFNKFIIHYYYVDAVDGCSIIYQLDFKWKKAICDSELNKLKQIPINLPPNLIELRIIHQSIKIIKNNSLNYLIHLETLTIESSELKQIELNTLNQLISLKSINLRNNSLTFGSISFPIDLLNYLPNLISLNLAENPIDLIPDLFFYNLHSNNMKLQYLWLNSVKSNGIIFESNHLISLPYLYLLDLSYTELTSLHESNELALNGMKHLKELYLGGNPWICDCKLNWLKLWFIKKSFNHIKFQKNKTNSNGHIELIEPLCYKPDHLKGKRILSSSLSSSSSNDQHNVVQFTELHCTTQIFTLNQNYTFYNNKTMLLRCEYHSNKMDHLLWYKDDQLVQNTTNHMIIYGQLGSNYYSNLIVTMTTGKDTGLWSCVLNNQYRTLFEVNIINSDGKILYPNDDDQSFINGAFILFGMNGQTKNWIYAGIALVTLFVILALIGIGIFCCCDPHTRSSDTSTDLQVLHGENMKSCSTMNKSGSICRRRFKCIYNNPHHHKKTKVNKDDSGSSLLVTTHDEQKMIDKNDLQLISTMKDDTNTMVTSATMMTTNTIPNSDVHMNNIENDVTSLRRNIDENRLLNIFCCPTNATREVQFVTIPITSSASSSLSTNVTHLGGSLIQGTVVTGENRVLVSCDSPEPKLLIATNGITPSTNICSLDFSTCLQQQQQQSLNVIPQQSCTGWDGNGSYSVPQFPGIYTSSQITIETSKPCPVHGIMNLKQMEMNCDMPVNTTIDSNHANTKQLPNYKKVDSIYWDHSNSSTILTDPHLSYNLSNCIFLDSQNHDHITNGTHRSNDHQKNEIEVIQNYSKPLSSYHDMKDYSLLQKANLNEVNLQWSTDSRSQGTCPVHGNQTLSRRNDPLKHIDKEDIVLGSRKHLKRNHLNKSIIHEPSSYHIDHCHHEMIDHQEVSICSSNDTNNHEETDNQSNSVHYDHYSLPMNSIKPKQIIYTSNDETESHGESSLSEKSLHSDDCTSHSCTSSISSSTNSSSSSSINQHFKYIYPSNQTGFNSICSSLSNQINLAAAAAAAASVNTISDPLQQQSPPSLEFCPSSELLSNRPNSNYDTFNNLKCPVHSLTRNHRFIPRKLFYDTYNHRENMRQHHHHDKNNNRSSLRVTTLPTRFRKVSYNNNNNNNKGNTTTTNSSSMIPNMASIRKFASQHTVRSNYYSSSSLYLSNTQSLDKFMNKHLEKSILRPGSKHKLDTESDSDDDDTTTTNNNNNNNHNNTSEENNF</sequence>
<evidence type="ECO:0000256" key="5">
    <source>
        <dbReference type="SAM" id="MobiDB-lite"/>
    </source>
</evidence>
<evidence type="ECO:0000256" key="1">
    <source>
        <dbReference type="ARBA" id="ARBA00022614"/>
    </source>
</evidence>
<dbReference type="InterPro" id="IPR050541">
    <property type="entry name" value="LRR_TM_domain-containing"/>
</dbReference>
<feature type="compositionally biased region" description="Low complexity" evidence="5">
    <location>
        <begin position="1154"/>
        <end position="1173"/>
    </location>
</feature>
<dbReference type="InterPro" id="IPR032675">
    <property type="entry name" value="LRR_dom_sf"/>
</dbReference>
<dbReference type="PROSITE" id="PS51450">
    <property type="entry name" value="LRR"/>
    <property type="match status" value="1"/>
</dbReference>
<evidence type="ECO:0000259" key="7">
    <source>
        <dbReference type="PROSITE" id="PS50835"/>
    </source>
</evidence>
<evidence type="ECO:0000256" key="4">
    <source>
        <dbReference type="ARBA" id="ARBA00023157"/>
    </source>
</evidence>
<evidence type="ECO:0000313" key="9">
    <source>
        <dbReference type="WBParaSite" id="Smp_267010.1"/>
    </source>
</evidence>
<dbReference type="InterPro" id="IPR007110">
    <property type="entry name" value="Ig-like_dom"/>
</dbReference>
<keyword evidence="6" id="KW-0472">Membrane</keyword>
<dbReference type="Gene3D" id="2.60.40.10">
    <property type="entry name" value="Immunoglobulins"/>
    <property type="match status" value="1"/>
</dbReference>
<feature type="region of interest" description="Disordered" evidence="5">
    <location>
        <begin position="1153"/>
        <end position="1174"/>
    </location>
</feature>
<feature type="transmembrane region" description="Helical" evidence="6">
    <location>
        <begin position="453"/>
        <end position="475"/>
    </location>
</feature>
<dbReference type="SUPFAM" id="SSF52058">
    <property type="entry name" value="L domain-like"/>
    <property type="match status" value="1"/>
</dbReference>
<feature type="domain" description="Ig-like" evidence="7">
    <location>
        <begin position="329"/>
        <end position="415"/>
    </location>
</feature>
<dbReference type="InterPro" id="IPR001611">
    <property type="entry name" value="Leu-rich_rpt"/>
</dbReference>
<accession>A0A5K4F4R1</accession>
<dbReference type="InterPro" id="IPR000483">
    <property type="entry name" value="Cys-rich_flank_reg_C"/>
</dbReference>
<feature type="transmembrane region" description="Helical" evidence="6">
    <location>
        <begin position="15"/>
        <end position="35"/>
    </location>
</feature>
<keyword evidence="3" id="KW-0677">Repeat</keyword>
<feature type="region of interest" description="Disordered" evidence="5">
    <location>
        <begin position="1222"/>
        <end position="1260"/>
    </location>
</feature>
<dbReference type="WBParaSite" id="Smp_267010.1">
    <property type="protein sequence ID" value="Smp_267010.1"/>
    <property type="gene ID" value="Smp_267010"/>
</dbReference>
<feature type="compositionally biased region" description="Low complexity" evidence="5">
    <location>
        <begin position="1241"/>
        <end position="1260"/>
    </location>
</feature>
<dbReference type="Gene3D" id="3.80.10.10">
    <property type="entry name" value="Ribonuclease Inhibitor"/>
    <property type="match status" value="2"/>
</dbReference>
<dbReference type="SMART" id="SM00082">
    <property type="entry name" value="LRRCT"/>
    <property type="match status" value="1"/>
</dbReference>
<reference evidence="8" key="1">
    <citation type="journal article" date="2012" name="PLoS Negl. Trop. Dis.">
        <title>A systematically improved high quality genome and transcriptome of the human blood fluke Schistosoma mansoni.</title>
        <authorList>
            <person name="Protasio A.V."/>
            <person name="Tsai I.J."/>
            <person name="Babbage A."/>
            <person name="Nichol S."/>
            <person name="Hunt M."/>
            <person name="Aslett M.A."/>
            <person name="De Silva N."/>
            <person name="Velarde G.S."/>
            <person name="Anderson T.J."/>
            <person name="Clark R.C."/>
            <person name="Davidson C."/>
            <person name="Dillon G.P."/>
            <person name="Holroyd N.E."/>
            <person name="LoVerde P.T."/>
            <person name="Lloyd C."/>
            <person name="McQuillan J."/>
            <person name="Oliveira G."/>
            <person name="Otto T.D."/>
            <person name="Parker-Manuel S.J."/>
            <person name="Quail M.A."/>
            <person name="Wilson R.A."/>
            <person name="Zerlotini A."/>
            <person name="Dunne D.W."/>
            <person name="Berriman M."/>
        </authorList>
    </citation>
    <scope>NUCLEOTIDE SEQUENCE [LARGE SCALE GENOMIC DNA]</scope>
    <source>
        <strain evidence="8">Puerto Rican</strain>
    </source>
</reference>
<keyword evidence="6" id="KW-0812">Transmembrane</keyword>
<organism evidence="8 9">
    <name type="scientific">Schistosoma mansoni</name>
    <name type="common">Blood fluke</name>
    <dbReference type="NCBI Taxonomy" id="6183"/>
    <lineage>
        <taxon>Eukaryota</taxon>
        <taxon>Metazoa</taxon>
        <taxon>Spiralia</taxon>
        <taxon>Lophotrochozoa</taxon>
        <taxon>Platyhelminthes</taxon>
        <taxon>Trematoda</taxon>
        <taxon>Digenea</taxon>
        <taxon>Strigeidida</taxon>
        <taxon>Schistosomatoidea</taxon>
        <taxon>Schistosomatidae</taxon>
        <taxon>Schistosoma</taxon>
    </lineage>
</organism>
<dbReference type="STRING" id="6183.A0A5K4F4R1"/>
<dbReference type="GO" id="GO:0005886">
    <property type="term" value="C:plasma membrane"/>
    <property type="evidence" value="ECO:0007669"/>
    <property type="project" value="TreeGrafter"/>
</dbReference>
<dbReference type="PANTHER" id="PTHR24369:SF210">
    <property type="entry name" value="CHAOPTIN-RELATED"/>
    <property type="match status" value="1"/>
</dbReference>
<evidence type="ECO:0000256" key="3">
    <source>
        <dbReference type="ARBA" id="ARBA00022737"/>
    </source>
</evidence>
<reference evidence="9" key="2">
    <citation type="submission" date="2019-11" db="UniProtKB">
        <authorList>
            <consortium name="WormBaseParasite"/>
        </authorList>
    </citation>
    <scope>IDENTIFICATION</scope>
    <source>
        <strain evidence="9">Puerto Rican</strain>
    </source>
</reference>
<dbReference type="InterPro" id="IPR013783">
    <property type="entry name" value="Ig-like_fold"/>
</dbReference>
<dbReference type="PANTHER" id="PTHR24369">
    <property type="entry name" value="ANTIGEN BSP, PUTATIVE-RELATED"/>
    <property type="match status" value="1"/>
</dbReference>
<dbReference type="Proteomes" id="UP000008854">
    <property type="component" value="Unassembled WGS sequence"/>
</dbReference>
<evidence type="ECO:0000256" key="6">
    <source>
        <dbReference type="SAM" id="Phobius"/>
    </source>
</evidence>
<keyword evidence="2" id="KW-0732">Signal</keyword>
<protein>
    <submittedName>
        <fullName evidence="9">Ig-like domain-containing protein</fullName>
    </submittedName>
</protein>
<keyword evidence="8" id="KW-1185">Reference proteome</keyword>
<keyword evidence="6" id="KW-1133">Transmembrane helix</keyword>
<keyword evidence="1" id="KW-0433">Leucine-rich repeat</keyword>
<dbReference type="PROSITE" id="PS50835">
    <property type="entry name" value="IG_LIKE"/>
    <property type="match status" value="1"/>
</dbReference>
<dbReference type="AlphaFoldDB" id="A0A5K4F4R1"/>
<dbReference type="CDD" id="cd00096">
    <property type="entry name" value="Ig"/>
    <property type="match status" value="1"/>
</dbReference>
<name>A0A5K4F4R1_SCHMA</name>
<dbReference type="SUPFAM" id="SSF48726">
    <property type="entry name" value="Immunoglobulin"/>
    <property type="match status" value="1"/>
</dbReference>